<feature type="region of interest" description="Disordered" evidence="1">
    <location>
        <begin position="293"/>
        <end position="330"/>
    </location>
</feature>
<feature type="compositionally biased region" description="Polar residues" evidence="1">
    <location>
        <begin position="315"/>
        <end position="330"/>
    </location>
</feature>
<proteinExistence type="predicted"/>
<sequence>MEASDFESSNLNPSGALDETIALGRKFESSPPIAAVTKEVGHENVEALIPSVDSHKENISVLSPIADQVSQAEATKPILRALKSLESGISDGYAFDHNFFPNLSVCTRFHPQHQVRLKQNHILIPNKHVMYQGSRNLFRMKKQTILLLYKMVRAQTTPRALPIIPLALATDSVPEQSSVTVSPPRAELSYPDSWIDANMFSQPKQVIEQQRTTNSFAERSSFHGNHATTAAHAQTRGRAVDISSQAKRPSNITPSGSDQSGRTSQQRSTSQHPAEGSLIITSLQNSFLQTFSGAKARDTAPTTSGQWQGIPRGMRSQNRQENTTSLNEGGVLSESQSVCNDMRTQCENRQLLNQVLNGVRAGTSGHRQRPLVTSWPQSVPTAQQHFLSQARARNQIGANDSLQSSTAVPIKRTPRSRNCAPSFNNWNNPQLTVNPKSIS</sequence>
<evidence type="ECO:0000313" key="3">
    <source>
        <dbReference type="Proteomes" id="UP001163046"/>
    </source>
</evidence>
<dbReference type="EMBL" id="MU825889">
    <property type="protein sequence ID" value="KAJ7384218.1"/>
    <property type="molecule type" value="Genomic_DNA"/>
</dbReference>
<name>A0A9W9ZNW0_9CNID</name>
<keyword evidence="3" id="KW-1185">Reference proteome</keyword>
<organism evidence="2 3">
    <name type="scientific">Desmophyllum pertusum</name>
    <dbReference type="NCBI Taxonomy" id="174260"/>
    <lineage>
        <taxon>Eukaryota</taxon>
        <taxon>Metazoa</taxon>
        <taxon>Cnidaria</taxon>
        <taxon>Anthozoa</taxon>
        <taxon>Hexacorallia</taxon>
        <taxon>Scleractinia</taxon>
        <taxon>Caryophylliina</taxon>
        <taxon>Caryophylliidae</taxon>
        <taxon>Desmophyllum</taxon>
    </lineage>
</organism>
<gene>
    <name evidence="2" type="ORF">OS493_022846</name>
</gene>
<dbReference type="AlphaFoldDB" id="A0A9W9ZNW0"/>
<feature type="compositionally biased region" description="Polar residues" evidence="1">
    <location>
        <begin position="419"/>
        <end position="439"/>
    </location>
</feature>
<protein>
    <submittedName>
        <fullName evidence="2">Uncharacterized protein</fullName>
    </submittedName>
</protein>
<dbReference type="OrthoDB" id="5984155at2759"/>
<comment type="caution">
    <text evidence="2">The sequence shown here is derived from an EMBL/GenBank/DDBJ whole genome shotgun (WGS) entry which is preliminary data.</text>
</comment>
<feature type="compositionally biased region" description="Polar residues" evidence="1">
    <location>
        <begin position="242"/>
        <end position="254"/>
    </location>
</feature>
<evidence type="ECO:0000256" key="1">
    <source>
        <dbReference type="SAM" id="MobiDB-lite"/>
    </source>
</evidence>
<feature type="region of interest" description="Disordered" evidence="1">
    <location>
        <begin position="227"/>
        <end position="274"/>
    </location>
</feature>
<feature type="compositionally biased region" description="Polar residues" evidence="1">
    <location>
        <begin position="397"/>
        <end position="407"/>
    </location>
</feature>
<dbReference type="Proteomes" id="UP001163046">
    <property type="component" value="Unassembled WGS sequence"/>
</dbReference>
<accession>A0A9W9ZNW0</accession>
<evidence type="ECO:0000313" key="2">
    <source>
        <dbReference type="EMBL" id="KAJ7384218.1"/>
    </source>
</evidence>
<reference evidence="2" key="1">
    <citation type="submission" date="2023-01" db="EMBL/GenBank/DDBJ databases">
        <title>Genome assembly of the deep-sea coral Lophelia pertusa.</title>
        <authorList>
            <person name="Herrera S."/>
            <person name="Cordes E."/>
        </authorList>
    </citation>
    <scope>NUCLEOTIDE SEQUENCE</scope>
    <source>
        <strain evidence="2">USNM1676648</strain>
        <tissue evidence="2">Polyp</tissue>
    </source>
</reference>
<feature type="region of interest" description="Disordered" evidence="1">
    <location>
        <begin position="397"/>
        <end position="439"/>
    </location>
</feature>
<feature type="compositionally biased region" description="Low complexity" evidence="1">
    <location>
        <begin position="255"/>
        <end position="271"/>
    </location>
</feature>